<gene>
    <name evidence="1" type="ORF">PR048_018805</name>
</gene>
<keyword evidence="2" id="KW-1185">Reference proteome</keyword>
<organism evidence="1 2">
    <name type="scientific">Dryococelus australis</name>
    <dbReference type="NCBI Taxonomy" id="614101"/>
    <lineage>
        <taxon>Eukaryota</taxon>
        <taxon>Metazoa</taxon>
        <taxon>Ecdysozoa</taxon>
        <taxon>Arthropoda</taxon>
        <taxon>Hexapoda</taxon>
        <taxon>Insecta</taxon>
        <taxon>Pterygota</taxon>
        <taxon>Neoptera</taxon>
        <taxon>Polyneoptera</taxon>
        <taxon>Phasmatodea</taxon>
        <taxon>Verophasmatodea</taxon>
        <taxon>Anareolatae</taxon>
        <taxon>Phasmatidae</taxon>
        <taxon>Eurycanthinae</taxon>
        <taxon>Dryococelus</taxon>
    </lineage>
</organism>
<proteinExistence type="predicted"/>
<dbReference type="Proteomes" id="UP001159363">
    <property type="component" value="Chromosome 6"/>
</dbReference>
<comment type="caution">
    <text evidence="1">The sequence shown here is derived from an EMBL/GenBank/DDBJ whole genome shotgun (WGS) entry which is preliminary data.</text>
</comment>
<name>A0ABQ9H221_9NEOP</name>
<evidence type="ECO:0000313" key="2">
    <source>
        <dbReference type="Proteomes" id="UP001159363"/>
    </source>
</evidence>
<dbReference type="EMBL" id="JARBHB010000007">
    <property type="protein sequence ID" value="KAJ8878228.1"/>
    <property type="molecule type" value="Genomic_DNA"/>
</dbReference>
<sequence>MSQVELFKAHCRDLEKVKRDFEENHIFSSAKNLKYDFEGAYYAIMKARARISQERPSGQLGSTSALCSVKLQR</sequence>
<accession>A0ABQ9H221</accession>
<protein>
    <submittedName>
        <fullName evidence="1">Uncharacterized protein</fullName>
    </submittedName>
</protein>
<evidence type="ECO:0000313" key="1">
    <source>
        <dbReference type="EMBL" id="KAJ8878228.1"/>
    </source>
</evidence>
<reference evidence="1 2" key="1">
    <citation type="submission" date="2023-02" db="EMBL/GenBank/DDBJ databases">
        <title>LHISI_Scaffold_Assembly.</title>
        <authorList>
            <person name="Stuart O.P."/>
            <person name="Cleave R."/>
            <person name="Magrath M.J.L."/>
            <person name="Mikheyev A.S."/>
        </authorList>
    </citation>
    <scope>NUCLEOTIDE SEQUENCE [LARGE SCALE GENOMIC DNA]</scope>
    <source>
        <strain evidence="1">Daus_M_001</strain>
        <tissue evidence="1">Leg muscle</tissue>
    </source>
</reference>